<feature type="compositionally biased region" description="Basic and acidic residues" evidence="1">
    <location>
        <begin position="23"/>
        <end position="38"/>
    </location>
</feature>
<reference evidence="2" key="1">
    <citation type="journal article" date="2014" name="Front. Microbiol.">
        <title>High frequency of phylogenetically diverse reductive dehalogenase-homologous genes in deep subseafloor sedimentary metagenomes.</title>
        <authorList>
            <person name="Kawai M."/>
            <person name="Futagami T."/>
            <person name="Toyoda A."/>
            <person name="Takaki Y."/>
            <person name="Nishi S."/>
            <person name="Hori S."/>
            <person name="Arai W."/>
            <person name="Tsubouchi T."/>
            <person name="Morono Y."/>
            <person name="Uchiyama I."/>
            <person name="Ito T."/>
            <person name="Fujiyama A."/>
            <person name="Inagaki F."/>
            <person name="Takami H."/>
        </authorList>
    </citation>
    <scope>NUCLEOTIDE SEQUENCE</scope>
    <source>
        <strain evidence="2">Expedition CK06-06</strain>
    </source>
</reference>
<comment type="caution">
    <text evidence="2">The sequence shown here is derived from an EMBL/GenBank/DDBJ whole genome shotgun (WGS) entry which is preliminary data.</text>
</comment>
<gene>
    <name evidence="2" type="ORF">S01H1_65095</name>
</gene>
<dbReference type="EMBL" id="BARS01042951">
    <property type="protein sequence ID" value="GAG34392.1"/>
    <property type="molecule type" value="Genomic_DNA"/>
</dbReference>
<feature type="region of interest" description="Disordered" evidence="1">
    <location>
        <begin position="18"/>
        <end position="38"/>
    </location>
</feature>
<name>X0XG47_9ZZZZ</name>
<protein>
    <submittedName>
        <fullName evidence="2">Uncharacterized protein</fullName>
    </submittedName>
</protein>
<proteinExistence type="predicted"/>
<feature type="non-terminal residue" evidence="2">
    <location>
        <position position="38"/>
    </location>
</feature>
<evidence type="ECO:0000256" key="1">
    <source>
        <dbReference type="SAM" id="MobiDB-lite"/>
    </source>
</evidence>
<sequence>MGNHDHFTNRFKETNTIGTSKLLDYDDEKRPKKESKLG</sequence>
<accession>X0XG47</accession>
<dbReference type="AlphaFoldDB" id="X0XG47"/>
<organism evidence="2">
    <name type="scientific">marine sediment metagenome</name>
    <dbReference type="NCBI Taxonomy" id="412755"/>
    <lineage>
        <taxon>unclassified sequences</taxon>
        <taxon>metagenomes</taxon>
        <taxon>ecological metagenomes</taxon>
    </lineage>
</organism>
<evidence type="ECO:0000313" key="2">
    <source>
        <dbReference type="EMBL" id="GAG34392.1"/>
    </source>
</evidence>